<dbReference type="HOGENOM" id="CLU_051542_0_0_1"/>
<dbReference type="KEGG" id="glz:GLAREA_04247"/>
<evidence type="ECO:0000256" key="4">
    <source>
        <dbReference type="ARBA" id="ARBA00038314"/>
    </source>
</evidence>
<dbReference type="AlphaFoldDB" id="S3D5T4"/>
<evidence type="ECO:0000259" key="5">
    <source>
        <dbReference type="Pfam" id="PF13649"/>
    </source>
</evidence>
<accession>S3D5T4</accession>
<proteinExistence type="inferred from homology"/>
<dbReference type="eggNOG" id="ENOG502S21N">
    <property type="taxonomic scope" value="Eukaryota"/>
</dbReference>
<dbReference type="InterPro" id="IPR051654">
    <property type="entry name" value="Meroterpenoid_MTases"/>
</dbReference>
<keyword evidence="3" id="KW-0949">S-adenosyl-L-methionine</keyword>
<organism evidence="6 7">
    <name type="scientific">Glarea lozoyensis (strain ATCC 20868 / MF5171)</name>
    <dbReference type="NCBI Taxonomy" id="1116229"/>
    <lineage>
        <taxon>Eukaryota</taxon>
        <taxon>Fungi</taxon>
        <taxon>Dikarya</taxon>
        <taxon>Ascomycota</taxon>
        <taxon>Pezizomycotina</taxon>
        <taxon>Leotiomycetes</taxon>
        <taxon>Helotiales</taxon>
        <taxon>Helotiaceae</taxon>
        <taxon>Glarea</taxon>
    </lineage>
</organism>
<keyword evidence="2 6" id="KW-0808">Transferase</keyword>
<evidence type="ECO:0000256" key="2">
    <source>
        <dbReference type="ARBA" id="ARBA00022679"/>
    </source>
</evidence>
<dbReference type="Proteomes" id="UP000016922">
    <property type="component" value="Unassembled WGS sequence"/>
</dbReference>
<evidence type="ECO:0000256" key="1">
    <source>
        <dbReference type="ARBA" id="ARBA00005179"/>
    </source>
</evidence>
<evidence type="ECO:0000313" key="7">
    <source>
        <dbReference type="Proteomes" id="UP000016922"/>
    </source>
</evidence>
<dbReference type="OrthoDB" id="2094832at2759"/>
<keyword evidence="6" id="KW-0489">Methyltransferase</keyword>
<keyword evidence="7" id="KW-1185">Reference proteome</keyword>
<protein>
    <submittedName>
        <fullName evidence="6">S-adenosyl-L-methionine-dependent methyltransferase</fullName>
    </submittedName>
</protein>
<dbReference type="PANTHER" id="PTHR35897">
    <property type="entry name" value="METHYLTRANSFERASE AUSD"/>
    <property type="match status" value="1"/>
</dbReference>
<dbReference type="RefSeq" id="XP_008084815.1">
    <property type="nucleotide sequence ID" value="XM_008086624.1"/>
</dbReference>
<name>S3D5T4_GLAL2</name>
<feature type="domain" description="Methyltransferase" evidence="5">
    <location>
        <begin position="101"/>
        <end position="202"/>
    </location>
</feature>
<comment type="pathway">
    <text evidence="1">Secondary metabolite biosynthesis.</text>
</comment>
<dbReference type="GeneID" id="19463302"/>
<dbReference type="GO" id="GO:0008168">
    <property type="term" value="F:methyltransferase activity"/>
    <property type="evidence" value="ECO:0007669"/>
    <property type="project" value="UniProtKB-KW"/>
</dbReference>
<evidence type="ECO:0000313" key="6">
    <source>
        <dbReference type="EMBL" id="EPE27456.1"/>
    </source>
</evidence>
<dbReference type="InterPro" id="IPR041698">
    <property type="entry name" value="Methyltransf_25"/>
</dbReference>
<sequence length="304" mass="35181">MSTLTTEDFKRGGGAYPSTWHFDQDLPEDRTYIEKTFKVLREYSGIPADKVEEHVIGIRDKAWEVFPYPCIGSWRFLADYLVEFPEYPEILARVKSGDVFLDAGCCFGQVLRHLMLDGAPAKNLKGTDLYPKFIEQGYDLFRDENKCGLDFVTGDMLDHSDPALDVLDGKIDIIHGTFLFHLFNREDQIKLATRLVRFFKPDAKNALIVGRHTGQAEPLDPFETWTLDKLQRFLHTPSTWQALWDDVGRLTGTKWLATAEVVFLKYLDIDDNYWAKRKEITGDPNPPKTLRFCQYRFAVRKQQI</sequence>
<dbReference type="Gene3D" id="3.40.50.150">
    <property type="entry name" value="Vaccinia Virus protein VP39"/>
    <property type="match status" value="1"/>
</dbReference>
<evidence type="ECO:0000256" key="3">
    <source>
        <dbReference type="ARBA" id="ARBA00022691"/>
    </source>
</evidence>
<dbReference type="EMBL" id="KE145369">
    <property type="protein sequence ID" value="EPE27456.1"/>
    <property type="molecule type" value="Genomic_DNA"/>
</dbReference>
<gene>
    <name evidence="6" type="ORF">GLAREA_04247</name>
</gene>
<dbReference type="InterPro" id="IPR029063">
    <property type="entry name" value="SAM-dependent_MTases_sf"/>
</dbReference>
<dbReference type="OMA" id="WAISKYP"/>
<dbReference type="PANTHER" id="PTHR35897:SF1">
    <property type="entry name" value="METHYLTRANSFERASE AUSD"/>
    <property type="match status" value="1"/>
</dbReference>
<comment type="similarity">
    <text evidence="4">Belongs to the class I-like SAM-binding methyltransferase superfamily.</text>
</comment>
<dbReference type="SUPFAM" id="SSF53335">
    <property type="entry name" value="S-adenosyl-L-methionine-dependent methyltransferases"/>
    <property type="match status" value="1"/>
</dbReference>
<dbReference type="Pfam" id="PF13649">
    <property type="entry name" value="Methyltransf_25"/>
    <property type="match status" value="1"/>
</dbReference>
<reference evidence="6 7" key="1">
    <citation type="journal article" date="2013" name="BMC Genomics">
        <title>Genomics-driven discovery of the pneumocandin biosynthetic gene cluster in the fungus Glarea lozoyensis.</title>
        <authorList>
            <person name="Chen L."/>
            <person name="Yue Q."/>
            <person name="Zhang X."/>
            <person name="Xiang M."/>
            <person name="Wang C."/>
            <person name="Li S."/>
            <person name="Che Y."/>
            <person name="Ortiz-Lopez F.J."/>
            <person name="Bills G.F."/>
            <person name="Liu X."/>
            <person name="An Z."/>
        </authorList>
    </citation>
    <scope>NUCLEOTIDE SEQUENCE [LARGE SCALE GENOMIC DNA]</scope>
    <source>
        <strain evidence="7">ATCC 20868 / MF5171</strain>
    </source>
</reference>
<dbReference type="GO" id="GO:0032259">
    <property type="term" value="P:methylation"/>
    <property type="evidence" value="ECO:0007669"/>
    <property type="project" value="UniProtKB-KW"/>
</dbReference>